<dbReference type="RefSeq" id="WP_134528290.1">
    <property type="nucleotide sequence ID" value="NZ_SOHN01000008.1"/>
</dbReference>
<dbReference type="SUPFAM" id="SSF56300">
    <property type="entry name" value="Metallo-dependent phosphatases"/>
    <property type="match status" value="1"/>
</dbReference>
<dbReference type="InterPro" id="IPR035986">
    <property type="entry name" value="PKD_dom_sf"/>
</dbReference>
<protein>
    <submittedName>
        <fullName evidence="4">PKD domain-containing protein</fullName>
    </submittedName>
</protein>
<dbReference type="InterPro" id="IPR022409">
    <property type="entry name" value="PKD/Chitinase_dom"/>
</dbReference>
<name>A0A4R9BUK3_9MICO</name>
<dbReference type="PANTHER" id="PTHR22953:SF153">
    <property type="entry name" value="PURPLE ACID PHOSPHATASE"/>
    <property type="match status" value="1"/>
</dbReference>
<dbReference type="CDD" id="cd00146">
    <property type="entry name" value="PKD"/>
    <property type="match status" value="1"/>
</dbReference>
<feature type="signal peptide" evidence="2">
    <location>
        <begin position="1"/>
        <end position="22"/>
    </location>
</feature>
<dbReference type="InterPro" id="IPR004843">
    <property type="entry name" value="Calcineurin-like_PHP"/>
</dbReference>
<dbReference type="SMART" id="SM00089">
    <property type="entry name" value="PKD"/>
    <property type="match status" value="1"/>
</dbReference>
<dbReference type="SUPFAM" id="SSF49299">
    <property type="entry name" value="PKD domain"/>
    <property type="match status" value="1"/>
</dbReference>
<dbReference type="PROSITE" id="PS51257">
    <property type="entry name" value="PROKAR_LIPOPROTEIN"/>
    <property type="match status" value="1"/>
</dbReference>
<dbReference type="Gene3D" id="2.60.40.10">
    <property type="entry name" value="Immunoglobulins"/>
    <property type="match status" value="1"/>
</dbReference>
<dbReference type="PANTHER" id="PTHR22953">
    <property type="entry name" value="ACID PHOSPHATASE RELATED"/>
    <property type="match status" value="1"/>
</dbReference>
<gene>
    <name evidence="4" type="ORF">E3T51_05050</name>
</gene>
<proteinExistence type="predicted"/>
<dbReference type="InterPro" id="IPR039331">
    <property type="entry name" value="PAPs-like"/>
</dbReference>
<evidence type="ECO:0000256" key="2">
    <source>
        <dbReference type="SAM" id="SignalP"/>
    </source>
</evidence>
<feature type="domain" description="PKD" evidence="3">
    <location>
        <begin position="347"/>
        <end position="426"/>
    </location>
</feature>
<evidence type="ECO:0000259" key="3">
    <source>
        <dbReference type="PROSITE" id="PS50093"/>
    </source>
</evidence>
<dbReference type="Proteomes" id="UP000297626">
    <property type="component" value="Unassembled WGS sequence"/>
</dbReference>
<dbReference type="EMBL" id="SOHN01000008">
    <property type="protein sequence ID" value="TFD90067.1"/>
    <property type="molecule type" value="Genomic_DNA"/>
</dbReference>
<dbReference type="Gene3D" id="3.60.21.10">
    <property type="match status" value="1"/>
</dbReference>
<dbReference type="Pfam" id="PF18911">
    <property type="entry name" value="PKD_4"/>
    <property type="match status" value="1"/>
</dbReference>
<evidence type="ECO:0000256" key="1">
    <source>
        <dbReference type="ARBA" id="ARBA00022729"/>
    </source>
</evidence>
<evidence type="ECO:0000313" key="4">
    <source>
        <dbReference type="EMBL" id="TFD90067.1"/>
    </source>
</evidence>
<evidence type="ECO:0000313" key="5">
    <source>
        <dbReference type="Proteomes" id="UP000297626"/>
    </source>
</evidence>
<dbReference type="GO" id="GO:0003993">
    <property type="term" value="F:acid phosphatase activity"/>
    <property type="evidence" value="ECO:0007669"/>
    <property type="project" value="InterPro"/>
</dbReference>
<accession>A0A4R9BUK3</accession>
<feature type="chain" id="PRO_5039409442" evidence="2">
    <location>
        <begin position="23"/>
        <end position="650"/>
    </location>
</feature>
<dbReference type="InterPro" id="IPR000601">
    <property type="entry name" value="PKD_dom"/>
</dbReference>
<organism evidence="4 5">
    <name type="scientific">Cryobacterium serini</name>
    <dbReference type="NCBI Taxonomy" id="1259201"/>
    <lineage>
        <taxon>Bacteria</taxon>
        <taxon>Bacillati</taxon>
        <taxon>Actinomycetota</taxon>
        <taxon>Actinomycetes</taxon>
        <taxon>Micrococcales</taxon>
        <taxon>Microbacteriaceae</taxon>
        <taxon>Cryobacterium</taxon>
    </lineage>
</organism>
<dbReference type="GO" id="GO:0005975">
    <property type="term" value="P:carbohydrate metabolic process"/>
    <property type="evidence" value="ECO:0007669"/>
    <property type="project" value="UniProtKB-ARBA"/>
</dbReference>
<sequence>MKAVKSLFAVVAGAALVLTACAGRAPSPDRFENVGAATSTSVHFTASGDISSSAAAAATLNQIGAIAPDLHFALGDLSYGQTGAEQTWCDFVTARVGAGFPFELVSGNHESNGLNGNVNDFTACLPNQLPGVVGTYGRQYYVDVPQVNPLVRFIMISPALTYSDGVWSYAAGSPRYQWTADTIDGARSAAIPWVVVGMHKPCLTVGQYGCDPGAALMNLLVSKRVDLVLNGHEHVYARSKQLALGATCSQIVPGSFSAGCVADADSTLVRGAGTVFAIVGTGGTPLRDVFATDQEAPYFAASSGLNSNPSFGNLDVSVTPGSLTAQFVPATGAFTDSFTIAAGGPQQNQPPVASFTASCTNLNCSLDASGSSDPDGTLSGYAWNFGDGTSGTGRVASHDYAIAGDYTVTLTVTDSALATGSTTRSIVAAQPPDATVLATDAFTRTVTNGLGTATPGGPWSTTGSASMYSVNATGRMRLATAGTTANGFLNQVSSTASDLLFTVSVDKPPIGTGTYISASGRNVVGVGAYRAKIVLRSTGLVGISLVRVNASGGGEVSLQPAINAPGLSFAAGDQLKVRMQVTGTSPTTIRARVWKLGTTEPATWHRSIADATAALQAAGGVGVSIYVSGAATNTPVIGTIDDLLVVQPPN</sequence>
<comment type="caution">
    <text evidence="4">The sequence shown here is derived from an EMBL/GenBank/DDBJ whole genome shotgun (WGS) entry which is preliminary data.</text>
</comment>
<keyword evidence="5" id="KW-1185">Reference proteome</keyword>
<dbReference type="InterPro" id="IPR029052">
    <property type="entry name" value="Metallo-depent_PP-like"/>
</dbReference>
<dbReference type="PROSITE" id="PS50093">
    <property type="entry name" value="PKD"/>
    <property type="match status" value="1"/>
</dbReference>
<reference evidence="4 5" key="1">
    <citation type="submission" date="2019-03" db="EMBL/GenBank/DDBJ databases">
        <title>Genomics of glacier-inhabiting Cryobacterium strains.</title>
        <authorList>
            <person name="Liu Q."/>
            <person name="Xin Y.-H."/>
        </authorList>
    </citation>
    <scope>NUCLEOTIDE SEQUENCE [LARGE SCALE GENOMIC DNA]</scope>
    <source>
        <strain evidence="4 5">Sr54</strain>
    </source>
</reference>
<keyword evidence="1 2" id="KW-0732">Signal</keyword>
<dbReference type="Pfam" id="PF00149">
    <property type="entry name" value="Metallophos"/>
    <property type="match status" value="1"/>
</dbReference>
<dbReference type="InterPro" id="IPR013783">
    <property type="entry name" value="Ig-like_fold"/>
</dbReference>
<dbReference type="AlphaFoldDB" id="A0A4R9BUK3"/>